<dbReference type="EMBL" id="CM045769">
    <property type="protein sequence ID" value="KAI7994682.1"/>
    <property type="molecule type" value="Genomic_DNA"/>
</dbReference>
<reference evidence="1 2" key="1">
    <citation type="journal article" date="2022" name="Plant J.">
        <title>Chromosome-level genome of Camellia lanceoleosa provides a valuable resource for understanding genome evolution and self-incompatibility.</title>
        <authorList>
            <person name="Gong W."/>
            <person name="Xiao S."/>
            <person name="Wang L."/>
            <person name="Liao Z."/>
            <person name="Chang Y."/>
            <person name="Mo W."/>
            <person name="Hu G."/>
            <person name="Li W."/>
            <person name="Zhao G."/>
            <person name="Zhu H."/>
            <person name="Hu X."/>
            <person name="Ji K."/>
            <person name="Xiang X."/>
            <person name="Song Q."/>
            <person name="Yuan D."/>
            <person name="Jin S."/>
            <person name="Zhang L."/>
        </authorList>
    </citation>
    <scope>NUCLEOTIDE SEQUENCE [LARGE SCALE GENOMIC DNA]</scope>
    <source>
        <strain evidence="1">SQ_2022a</strain>
    </source>
</reference>
<comment type="caution">
    <text evidence="1">The sequence shown here is derived from an EMBL/GenBank/DDBJ whole genome shotgun (WGS) entry which is preliminary data.</text>
</comment>
<name>A0ACC0G2N6_9ERIC</name>
<gene>
    <name evidence="1" type="ORF">LOK49_LG11G00306</name>
</gene>
<dbReference type="Proteomes" id="UP001060215">
    <property type="component" value="Chromosome 12"/>
</dbReference>
<evidence type="ECO:0000313" key="1">
    <source>
        <dbReference type="EMBL" id="KAI7994682.1"/>
    </source>
</evidence>
<organism evidence="1 2">
    <name type="scientific">Camellia lanceoleosa</name>
    <dbReference type="NCBI Taxonomy" id="1840588"/>
    <lineage>
        <taxon>Eukaryota</taxon>
        <taxon>Viridiplantae</taxon>
        <taxon>Streptophyta</taxon>
        <taxon>Embryophyta</taxon>
        <taxon>Tracheophyta</taxon>
        <taxon>Spermatophyta</taxon>
        <taxon>Magnoliopsida</taxon>
        <taxon>eudicotyledons</taxon>
        <taxon>Gunneridae</taxon>
        <taxon>Pentapetalae</taxon>
        <taxon>asterids</taxon>
        <taxon>Ericales</taxon>
        <taxon>Theaceae</taxon>
        <taxon>Camellia</taxon>
    </lineage>
</organism>
<keyword evidence="2" id="KW-1185">Reference proteome</keyword>
<evidence type="ECO:0000313" key="2">
    <source>
        <dbReference type="Proteomes" id="UP001060215"/>
    </source>
</evidence>
<accession>A0ACC0G2N6</accession>
<proteinExistence type="predicted"/>
<protein>
    <submittedName>
        <fullName evidence="1">ABC transporter G family member 3</fullName>
    </submittedName>
</protein>
<sequence length="223" mass="25490">MKTILQDQKWRSQRRWVRTPKSSWCGFALELGPSKALCTRRCLNLLYYNDIVIVCWAELVENEVKVRDWTEVDSELLSVRAGDLWVGALMISFVRFIEDNQGDFSSVNVDTAIAIRTLEATYKSSADATAVETMILKLTEKEASSLKSKGKASIATRIAVLTWRSLLIMSREWKYYSLWLILYMLLLRSDSTNFYGLGHSLSSVMVSFMNLKSNTFRSLQNVG</sequence>